<evidence type="ECO:0000256" key="5">
    <source>
        <dbReference type="ARBA" id="ARBA00023242"/>
    </source>
</evidence>
<dbReference type="SMART" id="SM00355">
    <property type="entry name" value="ZnF_C2H2"/>
    <property type="match status" value="5"/>
</dbReference>
<dbReference type="InterPro" id="IPR038269">
    <property type="entry name" value="SCAN_sf"/>
</dbReference>
<sequence length="820" mass="92899">MGAAAAAGSPGGPPALTRPPDGAGEERSRAGPAAADLRRSSEGKALLANKRVAAEVNENQQGVEFCSSTSEEAGWGVFEKNKRAPFIWMEERWESQWQQFLKTLQPVHPGESKSKMSDASPWEDPKVFLTSFEQVAQACRWPREEWVACLLPALSREAKEAFQKLEIGERDNYGKVKAAILKGEAMKTEARRQRFRQFCCQEVEDPRMVYKQIQELCHQWLKPERRTKEQILELLILEQFLASLPPKLQSWVQPKRPESCSQAVALVEDFLQSQQGTKSEACQGPPNEEPTNLEGAEKKPLEAVKRENVEVEIGMLGPGIESPDRPSSLLSSERLGIVQTALREEVTDLKERDVRLLTAKWDLVQPVPKRMAWEALQSEHENVGSLKLQEKLWHHIFSSLLTVRLERQLHRLLAQHHTSLLVVRISYNLHRPLTGHNTNFERSPNESTRYLCLFLLQSCTEPPQMVASLQIVQRHLTQPSQETFAWKVLQEDRGNAGSLGNGKRSLVKVENIQDGEKKPGEAQEGLPLLNLGNVAPGVEGLKGRSESQTQNECARRAGSCTAAVLESTTKPTWDKMPSFSCYGRKYRYRFELGMQHSGEEYKIRPLSEENLPHNSSFNKPEKILTTNRSHEVYEHGKGSSLKIFPNLRADWKPKSGAESGKNFCSMQPLKRTQDPRTETRINKCFQCGKCFTQKGDLKNHQRIHTGEQPYECSYCGKCFNQKGNLKTHQRIHTGEKPYKCLQCGKCFIQAVLLKNHQRTHTGERPYKCSQCGKGFNLGGDLKKHQRIHTGERPYKCSLCGKDFSQMGNLKKHQTIHTGER</sequence>
<evidence type="ECO:0000256" key="1">
    <source>
        <dbReference type="ARBA" id="ARBA00022723"/>
    </source>
</evidence>
<feature type="region of interest" description="Disordered" evidence="7">
    <location>
        <begin position="275"/>
        <end position="300"/>
    </location>
</feature>
<evidence type="ECO:0000256" key="3">
    <source>
        <dbReference type="ARBA" id="ARBA00022771"/>
    </source>
</evidence>
<evidence type="ECO:0000313" key="11">
    <source>
        <dbReference type="RefSeq" id="XP_060547180.1"/>
    </source>
</evidence>
<organism evidence="10 11">
    <name type="scientific">Pantherophis guttatus</name>
    <name type="common">Corn snake</name>
    <name type="synonym">Elaphe guttata</name>
    <dbReference type="NCBI Taxonomy" id="94885"/>
    <lineage>
        <taxon>Eukaryota</taxon>
        <taxon>Metazoa</taxon>
        <taxon>Chordata</taxon>
        <taxon>Craniata</taxon>
        <taxon>Vertebrata</taxon>
        <taxon>Euteleostomi</taxon>
        <taxon>Lepidosauria</taxon>
        <taxon>Squamata</taxon>
        <taxon>Bifurcata</taxon>
        <taxon>Unidentata</taxon>
        <taxon>Episquamata</taxon>
        <taxon>Toxicofera</taxon>
        <taxon>Serpentes</taxon>
        <taxon>Colubroidea</taxon>
        <taxon>Colubridae</taxon>
        <taxon>Colubrinae</taxon>
        <taxon>Pantherophis</taxon>
    </lineage>
</organism>
<dbReference type="RefSeq" id="XP_060547180.1">
    <property type="nucleotide sequence ID" value="XM_060691197.1"/>
</dbReference>
<evidence type="ECO:0000313" key="10">
    <source>
        <dbReference type="Proteomes" id="UP001652622"/>
    </source>
</evidence>
<dbReference type="Pfam" id="PF02023">
    <property type="entry name" value="SCAN"/>
    <property type="match status" value="1"/>
</dbReference>
<dbReference type="Gene3D" id="3.30.160.60">
    <property type="entry name" value="Classic Zinc Finger"/>
    <property type="match status" value="5"/>
</dbReference>
<dbReference type="PROSITE" id="PS00028">
    <property type="entry name" value="ZINC_FINGER_C2H2_1"/>
    <property type="match status" value="5"/>
</dbReference>
<evidence type="ECO:0000259" key="8">
    <source>
        <dbReference type="PROSITE" id="PS50157"/>
    </source>
</evidence>
<dbReference type="Proteomes" id="UP001652622">
    <property type="component" value="Unplaced"/>
</dbReference>
<feature type="domain" description="C2H2-type" evidence="8">
    <location>
        <begin position="710"/>
        <end position="737"/>
    </location>
</feature>
<keyword evidence="2" id="KW-0677">Repeat</keyword>
<feature type="domain" description="SCAN box" evidence="9">
    <location>
        <begin position="192"/>
        <end position="270"/>
    </location>
</feature>
<dbReference type="PROSITE" id="PS50804">
    <property type="entry name" value="SCAN_BOX"/>
    <property type="match status" value="1"/>
</dbReference>
<protein>
    <submittedName>
        <fullName evidence="11">Zinc finger protein 331-like</fullName>
    </submittedName>
</protein>
<dbReference type="SUPFAM" id="SSF47353">
    <property type="entry name" value="Retrovirus capsid dimerization domain-like"/>
    <property type="match status" value="1"/>
</dbReference>
<dbReference type="InterPro" id="IPR003309">
    <property type="entry name" value="SCAN_dom"/>
</dbReference>
<evidence type="ECO:0000256" key="6">
    <source>
        <dbReference type="PROSITE-ProRule" id="PRU00042"/>
    </source>
</evidence>
<keyword evidence="10" id="KW-1185">Reference proteome</keyword>
<feature type="domain" description="C2H2-type" evidence="8">
    <location>
        <begin position="682"/>
        <end position="709"/>
    </location>
</feature>
<accession>A0ABM3ZFM8</accession>
<name>A0ABM3ZFM8_PANGU</name>
<evidence type="ECO:0000256" key="7">
    <source>
        <dbReference type="SAM" id="MobiDB-lite"/>
    </source>
</evidence>
<feature type="region of interest" description="Disordered" evidence="7">
    <location>
        <begin position="1"/>
        <end position="42"/>
    </location>
</feature>
<dbReference type="PANTHER" id="PTHR23226">
    <property type="entry name" value="ZINC FINGER AND SCAN DOMAIN-CONTAINING"/>
    <property type="match status" value="1"/>
</dbReference>
<feature type="domain" description="C2H2-type" evidence="8">
    <location>
        <begin position="794"/>
        <end position="820"/>
    </location>
</feature>
<gene>
    <name evidence="11" type="primary">LOC117662639</name>
</gene>
<dbReference type="SUPFAM" id="SSF57667">
    <property type="entry name" value="beta-beta-alpha zinc fingers"/>
    <property type="match status" value="3"/>
</dbReference>
<proteinExistence type="predicted"/>
<keyword evidence="1" id="KW-0479">Metal-binding</keyword>
<dbReference type="InterPro" id="IPR036236">
    <property type="entry name" value="Znf_C2H2_sf"/>
</dbReference>
<evidence type="ECO:0000256" key="4">
    <source>
        <dbReference type="ARBA" id="ARBA00022833"/>
    </source>
</evidence>
<dbReference type="GeneID" id="117662639"/>
<keyword evidence="4" id="KW-0862">Zinc</keyword>
<reference evidence="11" key="1">
    <citation type="submission" date="2025-08" db="UniProtKB">
        <authorList>
            <consortium name="RefSeq"/>
        </authorList>
    </citation>
    <scope>IDENTIFICATION</scope>
    <source>
        <tissue evidence="11">Blood</tissue>
    </source>
</reference>
<dbReference type="PROSITE" id="PS50157">
    <property type="entry name" value="ZINC_FINGER_C2H2_2"/>
    <property type="match status" value="5"/>
</dbReference>
<feature type="domain" description="C2H2-type" evidence="8">
    <location>
        <begin position="766"/>
        <end position="793"/>
    </location>
</feature>
<dbReference type="Gene3D" id="1.10.4020.10">
    <property type="entry name" value="DNA breaking-rejoining enzymes"/>
    <property type="match status" value="1"/>
</dbReference>
<evidence type="ECO:0000259" key="9">
    <source>
        <dbReference type="PROSITE" id="PS50804"/>
    </source>
</evidence>
<keyword evidence="3 6" id="KW-0863">Zinc-finger</keyword>
<dbReference type="CDD" id="cd07936">
    <property type="entry name" value="SCAN"/>
    <property type="match status" value="1"/>
</dbReference>
<keyword evidence="5" id="KW-0539">Nucleus</keyword>
<dbReference type="PANTHER" id="PTHR23226:SF404">
    <property type="entry name" value="ZINC FINGER PROTEIN 432"/>
    <property type="match status" value="1"/>
</dbReference>
<evidence type="ECO:0000256" key="2">
    <source>
        <dbReference type="ARBA" id="ARBA00022737"/>
    </source>
</evidence>
<feature type="domain" description="C2H2-type" evidence="8">
    <location>
        <begin position="738"/>
        <end position="765"/>
    </location>
</feature>
<dbReference type="Pfam" id="PF00096">
    <property type="entry name" value="zf-C2H2"/>
    <property type="match status" value="5"/>
</dbReference>
<dbReference type="InterPro" id="IPR013087">
    <property type="entry name" value="Znf_C2H2_type"/>
</dbReference>
<dbReference type="SMART" id="SM00431">
    <property type="entry name" value="SCAN"/>
    <property type="match status" value="1"/>
</dbReference>